<protein>
    <submittedName>
        <fullName evidence="2">Uncharacterized protein</fullName>
    </submittedName>
</protein>
<dbReference type="VEuPathDB" id="MicrosporidiaDB:HERIO_1535"/>
<sequence length="249" mass="28999">MDCLNLINIIYNQLYFNVATDSDTEEVPEYSDNATASRSTEEVSKSSDSSMTCNFTELSIQESMDFIKKQIDCAKFHNYPGYVRMFLKKEEDRVIAEKLLDLFIEILNAKDSDKLKTMIELYRQKITMNEDENMKQIKKLNGTVVFYLNEDEVNLQSDLYEIIKDDDGIIKGYDNADKQKIKNNDVFISKKLDENLIKKTLNEHINEDNLKGILYLLTDIKSLDIFISKELYEFKPISQNVIDKSTINQ</sequence>
<dbReference type="AlphaFoldDB" id="A0A1X0Q9T6"/>
<accession>A0A1X0Q9T6</accession>
<organism evidence="2 3">
    <name type="scientific">Hepatospora eriocheir</name>
    <dbReference type="NCBI Taxonomy" id="1081669"/>
    <lineage>
        <taxon>Eukaryota</taxon>
        <taxon>Fungi</taxon>
        <taxon>Fungi incertae sedis</taxon>
        <taxon>Microsporidia</taxon>
        <taxon>Hepatosporidae</taxon>
        <taxon>Hepatospora</taxon>
    </lineage>
</organism>
<dbReference type="EMBL" id="LVKB01000080">
    <property type="protein sequence ID" value="ORD96541.1"/>
    <property type="molecule type" value="Genomic_DNA"/>
</dbReference>
<evidence type="ECO:0000313" key="2">
    <source>
        <dbReference type="EMBL" id="ORD96541.1"/>
    </source>
</evidence>
<comment type="caution">
    <text evidence="2">The sequence shown here is derived from an EMBL/GenBank/DDBJ whole genome shotgun (WGS) entry which is preliminary data.</text>
</comment>
<evidence type="ECO:0000256" key="1">
    <source>
        <dbReference type="SAM" id="MobiDB-lite"/>
    </source>
</evidence>
<keyword evidence="3" id="KW-1185">Reference proteome</keyword>
<dbReference type="VEuPathDB" id="MicrosporidiaDB:A0H76_2036"/>
<evidence type="ECO:0000313" key="3">
    <source>
        <dbReference type="Proteomes" id="UP000192356"/>
    </source>
</evidence>
<proteinExistence type="predicted"/>
<dbReference type="Proteomes" id="UP000192356">
    <property type="component" value="Unassembled WGS sequence"/>
</dbReference>
<gene>
    <name evidence="2" type="ORF">HERIO_1535</name>
</gene>
<reference evidence="2 3" key="1">
    <citation type="journal article" date="2017" name="Environ. Microbiol.">
        <title>Decay of the glycolytic pathway and adaptation to intranuclear parasitism within Enterocytozoonidae microsporidia.</title>
        <authorList>
            <person name="Wiredu Boakye D."/>
            <person name="Jaroenlak P."/>
            <person name="Prachumwat A."/>
            <person name="Williams T.A."/>
            <person name="Bateman K.S."/>
            <person name="Itsathitphaisarn O."/>
            <person name="Sritunyalucksana K."/>
            <person name="Paszkiewicz K.H."/>
            <person name="Moore K.A."/>
            <person name="Stentiford G.D."/>
            <person name="Williams B.A."/>
        </authorList>
    </citation>
    <scope>NUCLEOTIDE SEQUENCE [LARGE SCALE GENOMIC DNA]</scope>
    <source>
        <strain evidence="2 3">GB1</strain>
    </source>
</reference>
<feature type="region of interest" description="Disordered" evidence="1">
    <location>
        <begin position="27"/>
        <end position="48"/>
    </location>
</feature>
<name>A0A1X0Q9T6_9MICR</name>